<sequence>MSHHTARIDLNSDLGEGFGRWTLGDDEALLSIVTSANVACGFHAGDPAIMRRTCETAAARGVVIGAQVGYRDLAGFGRRFIDVRPGELADDIIYQIGALDAFARVAGTRVRYVKPHGALYNAIVHHEAQAAAVVAAVRSYDSGLPVLGLPGSAWLRQADAAGLKTIAECFADRAYTPEGTLVPRNVTGAVLHDPRQVAERSVRMARGQPIEAVDGTPLTITADSICVHGDSPGAVAMAFEVSEALKANGIAPAPFVEGNG</sequence>
<dbReference type="InterPro" id="IPR011330">
    <property type="entry name" value="Glyco_hydro/deAcase_b/a-brl"/>
</dbReference>
<evidence type="ECO:0000313" key="2">
    <source>
        <dbReference type="EMBL" id="SIS05079.1"/>
    </source>
</evidence>
<dbReference type="Proteomes" id="UP000186096">
    <property type="component" value="Unassembled WGS sequence"/>
</dbReference>
<dbReference type="AlphaFoldDB" id="A0A1N7FXN6"/>
<organism evidence="2 3">
    <name type="scientific">Microbispora rosea</name>
    <dbReference type="NCBI Taxonomy" id="58117"/>
    <lineage>
        <taxon>Bacteria</taxon>
        <taxon>Bacillati</taxon>
        <taxon>Actinomycetota</taxon>
        <taxon>Actinomycetes</taxon>
        <taxon>Streptosporangiales</taxon>
        <taxon>Streptosporangiaceae</taxon>
        <taxon>Microbispora</taxon>
    </lineage>
</organism>
<dbReference type="Pfam" id="PF03746">
    <property type="entry name" value="LamB_YcsF"/>
    <property type="match status" value="1"/>
</dbReference>
<dbReference type="OrthoDB" id="9773478at2"/>
<dbReference type="PANTHER" id="PTHR30292:SF0">
    <property type="entry name" value="5-OXOPROLINASE SUBUNIT A"/>
    <property type="match status" value="1"/>
</dbReference>
<comment type="subunit">
    <text evidence="1">Forms a complex composed of PxpA, PxpB and PxpC.</text>
</comment>
<dbReference type="NCBIfam" id="NF003816">
    <property type="entry name" value="PRK05406.1-5"/>
    <property type="match status" value="1"/>
</dbReference>
<comment type="function">
    <text evidence="1">Catalyzes the cleavage of 5-oxoproline to form L-glutamate coupled to the hydrolysis of ATP to ADP and inorganic phosphate.</text>
</comment>
<protein>
    <recommendedName>
        <fullName evidence="1">5-oxoprolinase subunit A</fullName>
        <shortName evidence="1">5-OPase subunit A</shortName>
        <ecNumber evidence="1">3.5.2.9</ecNumber>
    </recommendedName>
    <alternativeName>
        <fullName evidence="1">5-oxoprolinase (ATP-hydrolyzing) subunit A</fullName>
    </alternativeName>
</protein>
<dbReference type="Gene3D" id="3.20.20.370">
    <property type="entry name" value="Glycoside hydrolase/deacetylase"/>
    <property type="match status" value="1"/>
</dbReference>
<gene>
    <name evidence="1" type="primary">pxpA</name>
    <name evidence="2" type="ORF">SAMN05421833_124131</name>
</gene>
<keyword evidence="1" id="KW-0547">Nucleotide-binding</keyword>
<dbReference type="EMBL" id="FTNI01000024">
    <property type="protein sequence ID" value="SIS05079.1"/>
    <property type="molecule type" value="Genomic_DNA"/>
</dbReference>
<dbReference type="RefSeq" id="WP_076439748.1">
    <property type="nucleotide sequence ID" value="NZ_FTNI01000024.1"/>
</dbReference>
<reference evidence="3" key="1">
    <citation type="submission" date="2017-01" db="EMBL/GenBank/DDBJ databases">
        <authorList>
            <person name="Varghese N."/>
            <person name="Submissions S."/>
        </authorList>
    </citation>
    <scope>NUCLEOTIDE SEQUENCE [LARGE SCALE GENOMIC DNA]</scope>
    <source>
        <strain evidence="3">ATCC 12950</strain>
    </source>
</reference>
<dbReference type="GO" id="GO:0017168">
    <property type="term" value="F:5-oxoprolinase (ATP-hydrolyzing) activity"/>
    <property type="evidence" value="ECO:0007669"/>
    <property type="project" value="UniProtKB-UniRule"/>
</dbReference>
<accession>A0A1N7FXN6</accession>
<dbReference type="NCBIfam" id="NF003814">
    <property type="entry name" value="PRK05406.1-3"/>
    <property type="match status" value="1"/>
</dbReference>
<dbReference type="PANTHER" id="PTHR30292">
    <property type="entry name" value="UNCHARACTERIZED PROTEIN YBGL-RELATED"/>
    <property type="match status" value="1"/>
</dbReference>
<comment type="similarity">
    <text evidence="1">Belongs to the LamB/PxpA family.</text>
</comment>
<keyword evidence="3" id="KW-1185">Reference proteome</keyword>
<dbReference type="GO" id="GO:0005975">
    <property type="term" value="P:carbohydrate metabolic process"/>
    <property type="evidence" value="ECO:0007669"/>
    <property type="project" value="InterPro"/>
</dbReference>
<dbReference type="SUPFAM" id="SSF88713">
    <property type="entry name" value="Glycoside hydrolase/deacetylase"/>
    <property type="match status" value="1"/>
</dbReference>
<name>A0A1N7FXN6_9ACTN</name>
<keyword evidence="1" id="KW-0067">ATP-binding</keyword>
<dbReference type="HAMAP" id="MF_00691">
    <property type="entry name" value="PxpA"/>
    <property type="match status" value="1"/>
</dbReference>
<dbReference type="InterPro" id="IPR005501">
    <property type="entry name" value="LamB/YcsF/PxpA-like"/>
</dbReference>
<dbReference type="GO" id="GO:0005524">
    <property type="term" value="F:ATP binding"/>
    <property type="evidence" value="ECO:0007669"/>
    <property type="project" value="UniProtKB-UniRule"/>
</dbReference>
<dbReference type="CDD" id="cd10787">
    <property type="entry name" value="LamB_YcsF_like"/>
    <property type="match status" value="1"/>
</dbReference>
<evidence type="ECO:0000256" key="1">
    <source>
        <dbReference type="HAMAP-Rule" id="MF_00691"/>
    </source>
</evidence>
<dbReference type="STRING" id="58117.SAMN05421833_124131"/>
<proteinExistence type="inferred from homology"/>
<evidence type="ECO:0000313" key="3">
    <source>
        <dbReference type="Proteomes" id="UP000186096"/>
    </source>
</evidence>
<comment type="catalytic activity">
    <reaction evidence="1">
        <text>5-oxo-L-proline + ATP + 2 H2O = L-glutamate + ADP + phosphate + H(+)</text>
        <dbReference type="Rhea" id="RHEA:10348"/>
        <dbReference type="ChEBI" id="CHEBI:15377"/>
        <dbReference type="ChEBI" id="CHEBI:15378"/>
        <dbReference type="ChEBI" id="CHEBI:29985"/>
        <dbReference type="ChEBI" id="CHEBI:30616"/>
        <dbReference type="ChEBI" id="CHEBI:43474"/>
        <dbReference type="ChEBI" id="CHEBI:58402"/>
        <dbReference type="ChEBI" id="CHEBI:456216"/>
        <dbReference type="EC" id="3.5.2.9"/>
    </reaction>
</comment>
<keyword evidence="1" id="KW-0378">Hydrolase</keyword>
<dbReference type="EC" id="3.5.2.9" evidence="1"/>